<sequence length="155" mass="17768">MGCRLVWWWCSRAPASRLAYDDAKAEHRHMARDRQFDFHANSNERSTTHFFRRPLGTKVPIDRVNVNGAFSIDEPIVQATLTDHWRTIMTAPADAEPPDPRRRRAEIETLTKHLNAHDRDNLDQPIMAIGLCEAMKTMRPTKSHVQTVGLLGSSR</sequence>
<dbReference type="EMBL" id="CAADRA010005143">
    <property type="protein sequence ID" value="VFT85890.1"/>
    <property type="molecule type" value="Genomic_DNA"/>
</dbReference>
<dbReference type="EMBL" id="VJMH01005122">
    <property type="protein sequence ID" value="KAF0700477.1"/>
    <property type="molecule type" value="Genomic_DNA"/>
</dbReference>
<gene>
    <name evidence="2" type="primary">Aste57867_9006</name>
    <name evidence="1" type="ORF">As57867_008971</name>
    <name evidence="2" type="ORF">ASTE57867_9006</name>
</gene>
<reference evidence="1" key="2">
    <citation type="submission" date="2019-06" db="EMBL/GenBank/DDBJ databases">
        <title>Genomics analysis of Aphanomyces spp. identifies a new class of oomycete effector associated with host adaptation.</title>
        <authorList>
            <person name="Gaulin E."/>
        </authorList>
    </citation>
    <scope>NUCLEOTIDE SEQUENCE</scope>
    <source>
        <strain evidence="1">CBS 578.67</strain>
    </source>
</reference>
<accession>A0A485KLP3</accession>
<dbReference type="AlphaFoldDB" id="A0A485KLP3"/>
<proteinExistence type="predicted"/>
<dbReference type="Proteomes" id="UP000332933">
    <property type="component" value="Unassembled WGS sequence"/>
</dbReference>
<evidence type="ECO:0000313" key="3">
    <source>
        <dbReference type="Proteomes" id="UP000332933"/>
    </source>
</evidence>
<protein>
    <submittedName>
        <fullName evidence="2">Aste57867_9006 protein</fullName>
    </submittedName>
</protein>
<evidence type="ECO:0000313" key="2">
    <source>
        <dbReference type="EMBL" id="VFT85890.1"/>
    </source>
</evidence>
<evidence type="ECO:0000313" key="1">
    <source>
        <dbReference type="EMBL" id="KAF0700477.1"/>
    </source>
</evidence>
<reference evidence="2 3" key="1">
    <citation type="submission" date="2019-03" db="EMBL/GenBank/DDBJ databases">
        <authorList>
            <person name="Gaulin E."/>
            <person name="Dumas B."/>
        </authorList>
    </citation>
    <scope>NUCLEOTIDE SEQUENCE [LARGE SCALE GENOMIC DNA]</scope>
    <source>
        <strain evidence="2">CBS 568.67</strain>
    </source>
</reference>
<name>A0A485KLP3_9STRA</name>
<organism evidence="2 3">
    <name type="scientific">Aphanomyces stellatus</name>
    <dbReference type="NCBI Taxonomy" id="120398"/>
    <lineage>
        <taxon>Eukaryota</taxon>
        <taxon>Sar</taxon>
        <taxon>Stramenopiles</taxon>
        <taxon>Oomycota</taxon>
        <taxon>Saprolegniomycetes</taxon>
        <taxon>Saprolegniales</taxon>
        <taxon>Verrucalvaceae</taxon>
        <taxon>Aphanomyces</taxon>
    </lineage>
</organism>
<keyword evidence="3" id="KW-1185">Reference proteome</keyword>